<dbReference type="Proteomes" id="UP000298138">
    <property type="component" value="Unassembled WGS sequence"/>
</dbReference>
<accession>A0A4S2N3B5</accession>
<evidence type="ECO:0000313" key="2">
    <source>
        <dbReference type="Proteomes" id="UP000298138"/>
    </source>
</evidence>
<name>A0A4S2N3B5_9PEZI</name>
<protein>
    <submittedName>
        <fullName evidence="1">Uncharacterized protein</fullName>
    </submittedName>
</protein>
<dbReference type="InParanoid" id="A0A4S2N3B5"/>
<organism evidence="1 2">
    <name type="scientific">Ascodesmis nigricans</name>
    <dbReference type="NCBI Taxonomy" id="341454"/>
    <lineage>
        <taxon>Eukaryota</taxon>
        <taxon>Fungi</taxon>
        <taxon>Dikarya</taxon>
        <taxon>Ascomycota</taxon>
        <taxon>Pezizomycotina</taxon>
        <taxon>Pezizomycetes</taxon>
        <taxon>Pezizales</taxon>
        <taxon>Ascodesmidaceae</taxon>
        <taxon>Ascodesmis</taxon>
    </lineage>
</organism>
<gene>
    <name evidence="1" type="ORF">EX30DRAFT_368934</name>
</gene>
<sequence length="159" mass="18339">MDPEVHSNSEMEFMSEADLWTKIFDITVWDVNIVFVWVGNRHYGLEGVPKNSLADPLFENTVIHPSFKRWDLRFGDISMEIQNTLEKVGFGDGKLEGPPDWIVDELWRMTDDFRKHLPTIDLMVNGLDEARLVVPNKQMMALGHKPLSGHISKLSEYIL</sequence>
<dbReference type="EMBL" id="ML220113">
    <property type="protein sequence ID" value="TGZ83601.1"/>
    <property type="molecule type" value="Genomic_DNA"/>
</dbReference>
<keyword evidence="2" id="KW-1185">Reference proteome</keyword>
<dbReference type="AlphaFoldDB" id="A0A4S2N3B5"/>
<reference evidence="1 2" key="1">
    <citation type="submission" date="2019-04" db="EMBL/GenBank/DDBJ databases">
        <title>Comparative genomics and transcriptomics to analyze fruiting body development in filamentous ascomycetes.</title>
        <authorList>
            <consortium name="DOE Joint Genome Institute"/>
            <person name="Lutkenhaus R."/>
            <person name="Traeger S."/>
            <person name="Breuer J."/>
            <person name="Kuo A."/>
            <person name="Lipzen A."/>
            <person name="Pangilinan J."/>
            <person name="Dilworth D."/>
            <person name="Sandor L."/>
            <person name="Poggeler S."/>
            <person name="Barry K."/>
            <person name="Grigoriev I.V."/>
            <person name="Nowrousian M."/>
        </authorList>
    </citation>
    <scope>NUCLEOTIDE SEQUENCE [LARGE SCALE GENOMIC DNA]</scope>
    <source>
        <strain evidence="1 2">CBS 389.68</strain>
    </source>
</reference>
<evidence type="ECO:0000313" key="1">
    <source>
        <dbReference type="EMBL" id="TGZ83601.1"/>
    </source>
</evidence>
<proteinExistence type="predicted"/>